<dbReference type="Gene3D" id="1.10.287.130">
    <property type="match status" value="1"/>
</dbReference>
<dbReference type="GO" id="GO:0000155">
    <property type="term" value="F:phosphorelay sensor kinase activity"/>
    <property type="evidence" value="ECO:0007669"/>
    <property type="project" value="InterPro"/>
</dbReference>
<keyword evidence="3" id="KW-0597">Phosphoprotein</keyword>
<name>A0A2H0UJK6_9BACT</name>
<dbReference type="PANTHER" id="PTHR43711:SF1">
    <property type="entry name" value="HISTIDINE KINASE 1"/>
    <property type="match status" value="1"/>
</dbReference>
<dbReference type="Proteomes" id="UP000229612">
    <property type="component" value="Unassembled WGS sequence"/>
</dbReference>
<accession>A0A2H0UJK6</accession>
<dbReference type="SMART" id="SM00387">
    <property type="entry name" value="HATPase_c"/>
    <property type="match status" value="1"/>
</dbReference>
<evidence type="ECO:0000313" key="9">
    <source>
        <dbReference type="Proteomes" id="UP000229612"/>
    </source>
</evidence>
<dbReference type="SMART" id="SM00388">
    <property type="entry name" value="HisKA"/>
    <property type="match status" value="1"/>
</dbReference>
<dbReference type="SUPFAM" id="SSF55874">
    <property type="entry name" value="ATPase domain of HSP90 chaperone/DNA topoisomerase II/histidine kinase"/>
    <property type="match status" value="1"/>
</dbReference>
<evidence type="ECO:0000313" key="8">
    <source>
        <dbReference type="EMBL" id="PIR85975.1"/>
    </source>
</evidence>
<evidence type="ECO:0000256" key="1">
    <source>
        <dbReference type="ARBA" id="ARBA00000085"/>
    </source>
</evidence>
<evidence type="ECO:0000256" key="3">
    <source>
        <dbReference type="ARBA" id="ARBA00022553"/>
    </source>
</evidence>
<dbReference type="InterPro" id="IPR003661">
    <property type="entry name" value="HisK_dim/P_dom"/>
</dbReference>
<gene>
    <name evidence="8" type="ORF">COU14_01485</name>
</gene>
<evidence type="ECO:0000256" key="6">
    <source>
        <dbReference type="ARBA" id="ARBA00023012"/>
    </source>
</evidence>
<dbReference type="PANTHER" id="PTHR43711">
    <property type="entry name" value="TWO-COMPONENT HISTIDINE KINASE"/>
    <property type="match status" value="1"/>
</dbReference>
<dbReference type="Pfam" id="PF00512">
    <property type="entry name" value="HisKA"/>
    <property type="match status" value="1"/>
</dbReference>
<dbReference type="AlphaFoldDB" id="A0A2H0UJK6"/>
<dbReference type="PRINTS" id="PR00344">
    <property type="entry name" value="BCTRLSENSOR"/>
</dbReference>
<evidence type="ECO:0000259" key="7">
    <source>
        <dbReference type="PROSITE" id="PS50109"/>
    </source>
</evidence>
<protein>
    <recommendedName>
        <fullName evidence="2">histidine kinase</fullName>
        <ecNumber evidence="2">2.7.13.3</ecNumber>
    </recommendedName>
</protein>
<dbReference type="InterPro" id="IPR005467">
    <property type="entry name" value="His_kinase_dom"/>
</dbReference>
<dbReference type="EC" id="2.7.13.3" evidence="2"/>
<reference evidence="9" key="1">
    <citation type="submission" date="2017-09" db="EMBL/GenBank/DDBJ databases">
        <title>Depth-based differentiation of microbial function through sediment-hosted aquifers and enrichment of novel symbionts in the deep terrestrial subsurface.</title>
        <authorList>
            <person name="Probst A.J."/>
            <person name="Ladd B."/>
            <person name="Jarett J.K."/>
            <person name="Geller-Mcgrath D.E."/>
            <person name="Sieber C.M.K."/>
            <person name="Emerson J.B."/>
            <person name="Anantharaman K."/>
            <person name="Thomas B.C."/>
            <person name="Malmstrom R."/>
            <person name="Stieglmeier M."/>
            <person name="Klingl A."/>
            <person name="Woyke T."/>
            <person name="Ryan C.M."/>
            <person name="Banfield J.F."/>
        </authorList>
    </citation>
    <scope>NUCLEOTIDE SEQUENCE [LARGE SCALE GENOMIC DNA]</scope>
</reference>
<feature type="non-terminal residue" evidence="8">
    <location>
        <position position="1"/>
    </location>
</feature>
<dbReference type="EMBL" id="PFBG01000016">
    <property type="protein sequence ID" value="PIR85975.1"/>
    <property type="molecule type" value="Genomic_DNA"/>
</dbReference>
<evidence type="ECO:0000256" key="2">
    <source>
        <dbReference type="ARBA" id="ARBA00012438"/>
    </source>
</evidence>
<organism evidence="8 9">
    <name type="scientific">Candidatus Kaiserbacteria bacterium CG10_big_fil_rev_8_21_14_0_10_44_10</name>
    <dbReference type="NCBI Taxonomy" id="1974606"/>
    <lineage>
        <taxon>Bacteria</taxon>
        <taxon>Candidatus Kaiseribacteriota</taxon>
    </lineage>
</organism>
<keyword evidence="6" id="KW-0902">Two-component regulatory system</keyword>
<dbReference type="Gene3D" id="3.30.565.10">
    <property type="entry name" value="Histidine kinase-like ATPase, C-terminal domain"/>
    <property type="match status" value="1"/>
</dbReference>
<feature type="domain" description="Histidine kinase" evidence="7">
    <location>
        <begin position="4"/>
        <end position="227"/>
    </location>
</feature>
<dbReference type="CDD" id="cd00082">
    <property type="entry name" value="HisKA"/>
    <property type="match status" value="1"/>
</dbReference>
<comment type="catalytic activity">
    <reaction evidence="1">
        <text>ATP + protein L-histidine = ADP + protein N-phospho-L-histidine.</text>
        <dbReference type="EC" id="2.7.13.3"/>
    </reaction>
</comment>
<dbReference type="Pfam" id="PF02518">
    <property type="entry name" value="HATPase_c"/>
    <property type="match status" value="1"/>
</dbReference>
<dbReference type="InterPro" id="IPR004358">
    <property type="entry name" value="Sig_transdc_His_kin-like_C"/>
</dbReference>
<keyword evidence="5" id="KW-0418">Kinase</keyword>
<sequence length="233" mass="25510">FVSIASHQLRSPLTSVRGYISMIIEGSYGEVNPKVKEVLTHVSDASRHMALSIEDYLNVSRIEAGNMKYEIADYDLKKLVKEVVVELVPVAEKKGIKLEFKPATEECVAVKLDIGKSRQIVQNLIDNALKYTKDTGTITVVVRKDIQAKKAYVDVIDQGIGISPEGLKTLFQKFERAKNANEINVTGTGLGLYIARTMANGMGGDITVASEGEGKGSTFTFVMPLNGIEAKWN</sequence>
<dbReference type="FunFam" id="3.30.565.10:FF:000006">
    <property type="entry name" value="Sensor histidine kinase WalK"/>
    <property type="match status" value="1"/>
</dbReference>
<dbReference type="SUPFAM" id="SSF47384">
    <property type="entry name" value="Homodimeric domain of signal transducing histidine kinase"/>
    <property type="match status" value="1"/>
</dbReference>
<comment type="caution">
    <text evidence="8">The sequence shown here is derived from an EMBL/GenBank/DDBJ whole genome shotgun (WGS) entry which is preliminary data.</text>
</comment>
<dbReference type="InterPro" id="IPR003594">
    <property type="entry name" value="HATPase_dom"/>
</dbReference>
<dbReference type="PROSITE" id="PS50109">
    <property type="entry name" value="HIS_KIN"/>
    <property type="match status" value="1"/>
</dbReference>
<dbReference type="InterPro" id="IPR036890">
    <property type="entry name" value="HATPase_C_sf"/>
</dbReference>
<keyword evidence="4" id="KW-0808">Transferase</keyword>
<dbReference type="InterPro" id="IPR050736">
    <property type="entry name" value="Sensor_HK_Regulatory"/>
</dbReference>
<proteinExistence type="predicted"/>
<evidence type="ECO:0000256" key="5">
    <source>
        <dbReference type="ARBA" id="ARBA00022777"/>
    </source>
</evidence>
<evidence type="ECO:0000256" key="4">
    <source>
        <dbReference type="ARBA" id="ARBA00022679"/>
    </source>
</evidence>
<dbReference type="InterPro" id="IPR036097">
    <property type="entry name" value="HisK_dim/P_sf"/>
</dbReference>